<evidence type="ECO:0000256" key="1">
    <source>
        <dbReference type="SAM" id="MobiDB-lite"/>
    </source>
</evidence>
<organism evidence="2 3">
    <name type="scientific">Euhalothece natronophila Z-M001</name>
    <dbReference type="NCBI Taxonomy" id="522448"/>
    <lineage>
        <taxon>Bacteria</taxon>
        <taxon>Bacillati</taxon>
        <taxon>Cyanobacteriota</taxon>
        <taxon>Cyanophyceae</taxon>
        <taxon>Oscillatoriophycideae</taxon>
        <taxon>Chroococcales</taxon>
        <taxon>Halothecacae</taxon>
        <taxon>Halothece cluster</taxon>
        <taxon>Euhalothece</taxon>
    </lineage>
</organism>
<dbReference type="EMBL" id="CP042326">
    <property type="protein sequence ID" value="QDZ40088.1"/>
    <property type="molecule type" value="Genomic_DNA"/>
</dbReference>
<evidence type="ECO:0000313" key="2">
    <source>
        <dbReference type="EMBL" id="QDZ40088.1"/>
    </source>
</evidence>
<reference evidence="2" key="1">
    <citation type="submission" date="2019-08" db="EMBL/GenBank/DDBJ databases">
        <title>Carotenoids and Carotenoid Binding Proteins in the Halophilic Cyanobacterium Euhalothece sp. ZM00.</title>
        <authorList>
            <person name="Cho S.M."/>
            <person name="Song J.Y."/>
            <person name="Park Y.-I."/>
        </authorList>
    </citation>
    <scope>NUCLEOTIDE SEQUENCE [LARGE SCALE GENOMIC DNA]</scope>
    <source>
        <strain evidence="2">Z-M001</strain>
    </source>
</reference>
<sequence>MDNQNQALKIVEQGFHMTLGAISVATETLQDEQQRSRLVAEIQEELNQRAQEWEQKGETTAQEAREFVEQFINQGGDTSSQGETTPTSSNNSSATQTTSTGNDVPSRLQDLTNEVATLREEMTQFRESS</sequence>
<dbReference type="Proteomes" id="UP000318453">
    <property type="component" value="Chromosome"/>
</dbReference>
<name>A0A5B8NM61_9CHRO</name>
<proteinExistence type="predicted"/>
<keyword evidence="3" id="KW-1185">Reference proteome</keyword>
<feature type="region of interest" description="Disordered" evidence="1">
    <location>
        <begin position="54"/>
        <end position="112"/>
    </location>
</feature>
<dbReference type="AlphaFoldDB" id="A0A5B8NM61"/>
<feature type="compositionally biased region" description="Basic and acidic residues" evidence="1">
    <location>
        <begin position="54"/>
        <end position="68"/>
    </location>
</feature>
<evidence type="ECO:0000313" key="3">
    <source>
        <dbReference type="Proteomes" id="UP000318453"/>
    </source>
</evidence>
<feature type="compositionally biased region" description="Polar residues" evidence="1">
    <location>
        <begin position="71"/>
        <end position="83"/>
    </location>
</feature>
<dbReference type="KEGG" id="enn:FRE64_09120"/>
<dbReference type="RefSeq" id="WP_146295754.1">
    <property type="nucleotide sequence ID" value="NZ_CP042326.1"/>
</dbReference>
<feature type="compositionally biased region" description="Low complexity" evidence="1">
    <location>
        <begin position="84"/>
        <end position="102"/>
    </location>
</feature>
<dbReference type="OrthoDB" id="560634at2"/>
<accession>A0A5B8NM61</accession>
<gene>
    <name evidence="2" type="ORF">FRE64_09120</name>
</gene>
<protein>
    <submittedName>
        <fullName evidence="2">Uncharacterized protein</fullName>
    </submittedName>
</protein>